<dbReference type="GO" id="GO:0016740">
    <property type="term" value="F:transferase activity"/>
    <property type="evidence" value="ECO:0007669"/>
    <property type="project" value="UniProtKB-KW"/>
</dbReference>
<dbReference type="InterPro" id="IPR015943">
    <property type="entry name" value="WD40/YVTN_repeat-like_dom_sf"/>
</dbReference>
<dbReference type="SUPFAM" id="SSF50998">
    <property type="entry name" value="Quinoprotein alcohol dehydrogenase-like"/>
    <property type="match status" value="1"/>
</dbReference>
<sequence length="313" mass="34424" precursor="true">MIVRLILSCLLTACLATSAVSWAAEQAEGHRVLLHAKTGLVVVEPNGEISWQMPWNSIHDIHMLDNGHILTRKGKQQVVELDPETKSVVWKYHSGRRNGNAGKAVEVHAFERLDNGNTMIAESGPARIIEVDANGKLVKEIKLKTDHPSTHSDTRLARKLTNGHYLVAQEADGKVREYDADGDVVWEYEVPMFGKPARGGHGPDAFGNKLFSAIRLGNGNTLIGGGNGHCLLEVTPDKEIVRQIHQDDLDGIRLAWVTTVEVLGNGNWVFGNCHAGPEQPILIEVDPSTKQVVWTLDRFDEFGNDVSNSTILD</sequence>
<feature type="domain" description="Pyrrolo-quinoline quinone repeat" evidence="2">
    <location>
        <begin position="42"/>
        <end position="295"/>
    </location>
</feature>
<dbReference type="PANTHER" id="PTHR35340">
    <property type="entry name" value="PQQ ENZYME REPEAT PROTEIN-RELATED"/>
    <property type="match status" value="1"/>
</dbReference>
<dbReference type="OrthoDB" id="264813at2"/>
<dbReference type="InterPro" id="IPR002372">
    <property type="entry name" value="PQQ_rpt_dom"/>
</dbReference>
<dbReference type="Gene3D" id="2.130.10.10">
    <property type="entry name" value="YVTN repeat-like/Quinoprotein amine dehydrogenase"/>
    <property type="match status" value="1"/>
</dbReference>
<dbReference type="InterPro" id="IPR011047">
    <property type="entry name" value="Quinoprotein_ADH-like_sf"/>
</dbReference>
<dbReference type="AlphaFoldDB" id="A0A5C5WNJ1"/>
<feature type="chain" id="PRO_5022907397" evidence="1">
    <location>
        <begin position="24"/>
        <end position="313"/>
    </location>
</feature>
<evidence type="ECO:0000313" key="4">
    <source>
        <dbReference type="Proteomes" id="UP000318053"/>
    </source>
</evidence>
<dbReference type="InterPro" id="IPR053143">
    <property type="entry name" value="Arylsulfate_ST"/>
</dbReference>
<name>A0A5C5WNJ1_9BACT</name>
<evidence type="ECO:0000313" key="3">
    <source>
        <dbReference type="EMBL" id="TWT52167.1"/>
    </source>
</evidence>
<reference evidence="3 4" key="1">
    <citation type="submission" date="2019-02" db="EMBL/GenBank/DDBJ databases">
        <title>Deep-cultivation of Planctomycetes and their phenomic and genomic characterization uncovers novel biology.</title>
        <authorList>
            <person name="Wiegand S."/>
            <person name="Jogler M."/>
            <person name="Boedeker C."/>
            <person name="Pinto D."/>
            <person name="Vollmers J."/>
            <person name="Rivas-Marin E."/>
            <person name="Kohn T."/>
            <person name="Peeters S.H."/>
            <person name="Heuer A."/>
            <person name="Rast P."/>
            <person name="Oberbeckmann S."/>
            <person name="Bunk B."/>
            <person name="Jeske O."/>
            <person name="Meyerdierks A."/>
            <person name="Storesund J.E."/>
            <person name="Kallscheuer N."/>
            <person name="Luecker S."/>
            <person name="Lage O.M."/>
            <person name="Pohl T."/>
            <person name="Merkel B.J."/>
            <person name="Hornburger P."/>
            <person name="Mueller R.-W."/>
            <person name="Bruemmer F."/>
            <person name="Labrenz M."/>
            <person name="Spormann A.M."/>
            <person name="Op Den Camp H."/>
            <person name="Overmann J."/>
            <person name="Amann R."/>
            <person name="Jetten M.S.M."/>
            <person name="Mascher T."/>
            <person name="Medema M.H."/>
            <person name="Devos D.P."/>
            <person name="Kaster A.-K."/>
            <person name="Ovreas L."/>
            <person name="Rohde M."/>
            <person name="Galperin M.Y."/>
            <person name="Jogler C."/>
        </authorList>
    </citation>
    <scope>NUCLEOTIDE SEQUENCE [LARGE SCALE GENOMIC DNA]</scope>
    <source>
        <strain evidence="3 4">CA85</strain>
    </source>
</reference>
<comment type="caution">
    <text evidence="3">The sequence shown here is derived from an EMBL/GenBank/DDBJ whole genome shotgun (WGS) entry which is preliminary data.</text>
</comment>
<protein>
    <submittedName>
        <fullName evidence="3">Arylsulfotransferase (ASST)</fullName>
    </submittedName>
</protein>
<accession>A0A5C5WNJ1</accession>
<evidence type="ECO:0000256" key="1">
    <source>
        <dbReference type="SAM" id="SignalP"/>
    </source>
</evidence>
<gene>
    <name evidence="3" type="ORF">CA85_50820</name>
</gene>
<organism evidence="3 4">
    <name type="scientific">Allorhodopirellula solitaria</name>
    <dbReference type="NCBI Taxonomy" id="2527987"/>
    <lineage>
        <taxon>Bacteria</taxon>
        <taxon>Pseudomonadati</taxon>
        <taxon>Planctomycetota</taxon>
        <taxon>Planctomycetia</taxon>
        <taxon>Pirellulales</taxon>
        <taxon>Pirellulaceae</taxon>
        <taxon>Allorhodopirellula</taxon>
    </lineage>
</organism>
<dbReference type="RefSeq" id="WP_146394044.1">
    <property type="nucleotide sequence ID" value="NZ_SJPK01000031.1"/>
</dbReference>
<keyword evidence="1" id="KW-0732">Signal</keyword>
<dbReference type="Pfam" id="PF13360">
    <property type="entry name" value="PQQ_2"/>
    <property type="match status" value="1"/>
</dbReference>
<proteinExistence type="predicted"/>
<dbReference type="Proteomes" id="UP000318053">
    <property type="component" value="Unassembled WGS sequence"/>
</dbReference>
<keyword evidence="4" id="KW-1185">Reference proteome</keyword>
<dbReference type="EMBL" id="SJPK01000031">
    <property type="protein sequence ID" value="TWT52167.1"/>
    <property type="molecule type" value="Genomic_DNA"/>
</dbReference>
<evidence type="ECO:0000259" key="2">
    <source>
        <dbReference type="Pfam" id="PF13360"/>
    </source>
</evidence>
<feature type="signal peptide" evidence="1">
    <location>
        <begin position="1"/>
        <end position="23"/>
    </location>
</feature>
<keyword evidence="3" id="KW-0808">Transferase</keyword>
<dbReference type="PANTHER" id="PTHR35340:SF5">
    <property type="entry name" value="ASST-DOMAIN-CONTAINING PROTEIN"/>
    <property type="match status" value="1"/>
</dbReference>